<proteinExistence type="predicted"/>
<sequence length="55" mass="5688">MNGKMSKFGGFGYLLATGSGACAPTAAACTRAILAFDLDQTAQHASPLIRIRLSD</sequence>
<protein>
    <recommendedName>
        <fullName evidence="3">Lipoprotein</fullName>
    </recommendedName>
</protein>
<keyword evidence="2" id="KW-1185">Reference proteome</keyword>
<comment type="caution">
    <text evidence="1">The sequence shown here is derived from an EMBL/GenBank/DDBJ whole genome shotgun (WGS) entry which is preliminary data.</text>
</comment>
<accession>A0A392NFX5</accession>
<organism evidence="1 2">
    <name type="scientific">Trifolium medium</name>
    <dbReference type="NCBI Taxonomy" id="97028"/>
    <lineage>
        <taxon>Eukaryota</taxon>
        <taxon>Viridiplantae</taxon>
        <taxon>Streptophyta</taxon>
        <taxon>Embryophyta</taxon>
        <taxon>Tracheophyta</taxon>
        <taxon>Spermatophyta</taxon>
        <taxon>Magnoliopsida</taxon>
        <taxon>eudicotyledons</taxon>
        <taxon>Gunneridae</taxon>
        <taxon>Pentapetalae</taxon>
        <taxon>rosids</taxon>
        <taxon>fabids</taxon>
        <taxon>Fabales</taxon>
        <taxon>Fabaceae</taxon>
        <taxon>Papilionoideae</taxon>
        <taxon>50 kb inversion clade</taxon>
        <taxon>NPAAA clade</taxon>
        <taxon>Hologalegina</taxon>
        <taxon>IRL clade</taxon>
        <taxon>Trifolieae</taxon>
        <taxon>Trifolium</taxon>
    </lineage>
</organism>
<name>A0A392NFX5_9FABA</name>
<dbReference type="PROSITE" id="PS51257">
    <property type="entry name" value="PROKAR_LIPOPROTEIN"/>
    <property type="match status" value="1"/>
</dbReference>
<dbReference type="AlphaFoldDB" id="A0A392NFX5"/>
<evidence type="ECO:0000313" key="2">
    <source>
        <dbReference type="Proteomes" id="UP000265520"/>
    </source>
</evidence>
<reference evidence="1 2" key="1">
    <citation type="journal article" date="2018" name="Front. Plant Sci.">
        <title>Red Clover (Trifolium pratense) and Zigzag Clover (T. medium) - A Picture of Genomic Similarities and Differences.</title>
        <authorList>
            <person name="Dluhosova J."/>
            <person name="Istvanek J."/>
            <person name="Nedelnik J."/>
            <person name="Repkova J."/>
        </authorList>
    </citation>
    <scope>NUCLEOTIDE SEQUENCE [LARGE SCALE GENOMIC DNA]</scope>
    <source>
        <strain evidence="2">cv. 10/8</strain>
        <tissue evidence="1">Leaf</tissue>
    </source>
</reference>
<dbReference type="EMBL" id="LXQA010036407">
    <property type="protein sequence ID" value="MCH97988.1"/>
    <property type="molecule type" value="Genomic_DNA"/>
</dbReference>
<evidence type="ECO:0000313" key="1">
    <source>
        <dbReference type="EMBL" id="MCH97988.1"/>
    </source>
</evidence>
<evidence type="ECO:0008006" key="3">
    <source>
        <dbReference type="Google" id="ProtNLM"/>
    </source>
</evidence>
<dbReference type="Proteomes" id="UP000265520">
    <property type="component" value="Unassembled WGS sequence"/>
</dbReference>